<feature type="region of interest" description="Disordered" evidence="6">
    <location>
        <begin position="51"/>
        <end position="93"/>
    </location>
</feature>
<evidence type="ECO:0000256" key="2">
    <source>
        <dbReference type="ARBA" id="ARBA00023015"/>
    </source>
</evidence>
<gene>
    <name evidence="8" type="ORF">BJX66DRAFT_344100</name>
</gene>
<dbReference type="EMBL" id="JBFTWV010000182">
    <property type="protein sequence ID" value="KAL2784383.1"/>
    <property type="molecule type" value="Genomic_DNA"/>
</dbReference>
<dbReference type="PROSITE" id="PS50048">
    <property type="entry name" value="ZN2_CY6_FUNGAL_2"/>
    <property type="match status" value="1"/>
</dbReference>
<keyword evidence="5" id="KW-0539">Nucleus</keyword>
<dbReference type="SMART" id="SM00066">
    <property type="entry name" value="GAL4"/>
    <property type="match status" value="1"/>
</dbReference>
<dbReference type="InterPro" id="IPR001138">
    <property type="entry name" value="Zn2Cys6_DnaBD"/>
</dbReference>
<keyword evidence="9" id="KW-1185">Reference proteome</keyword>
<dbReference type="Gene3D" id="4.10.240.10">
    <property type="entry name" value="Zn(2)-C6 fungal-type DNA-binding domain"/>
    <property type="match status" value="1"/>
</dbReference>
<feature type="domain" description="Zn(2)-C6 fungal-type" evidence="7">
    <location>
        <begin position="16"/>
        <end position="46"/>
    </location>
</feature>
<keyword evidence="3" id="KW-0238">DNA-binding</keyword>
<dbReference type="Pfam" id="PF00172">
    <property type="entry name" value="Zn_clus"/>
    <property type="match status" value="1"/>
</dbReference>
<feature type="compositionally biased region" description="Low complexity" evidence="6">
    <location>
        <begin position="60"/>
        <end position="81"/>
    </location>
</feature>
<protein>
    <recommendedName>
        <fullName evidence="7">Zn(2)-C6 fungal-type domain-containing protein</fullName>
    </recommendedName>
</protein>
<dbReference type="Proteomes" id="UP001610563">
    <property type="component" value="Unassembled WGS sequence"/>
</dbReference>
<evidence type="ECO:0000256" key="5">
    <source>
        <dbReference type="ARBA" id="ARBA00023242"/>
    </source>
</evidence>
<keyword evidence="4" id="KW-0804">Transcription</keyword>
<reference evidence="8 9" key="1">
    <citation type="submission" date="2024-07" db="EMBL/GenBank/DDBJ databases">
        <title>Section-level genome sequencing and comparative genomics of Aspergillus sections Usti and Cavernicolus.</title>
        <authorList>
            <consortium name="Lawrence Berkeley National Laboratory"/>
            <person name="Nybo J.L."/>
            <person name="Vesth T.C."/>
            <person name="Theobald S."/>
            <person name="Frisvad J.C."/>
            <person name="Larsen T.O."/>
            <person name="Kjaerboelling I."/>
            <person name="Rothschild-Mancinelli K."/>
            <person name="Lyhne E.K."/>
            <person name="Kogle M.E."/>
            <person name="Barry K."/>
            <person name="Clum A."/>
            <person name="Na H."/>
            <person name="Ledsgaard L."/>
            <person name="Lin J."/>
            <person name="Lipzen A."/>
            <person name="Kuo A."/>
            <person name="Riley R."/>
            <person name="Mondo S."/>
            <person name="Labutti K."/>
            <person name="Haridas S."/>
            <person name="Pangalinan J."/>
            <person name="Salamov A.A."/>
            <person name="Simmons B.A."/>
            <person name="Magnuson J.K."/>
            <person name="Chen J."/>
            <person name="Drula E."/>
            <person name="Henrissat B."/>
            <person name="Wiebenga A."/>
            <person name="Lubbers R.J."/>
            <person name="Gomes A.C."/>
            <person name="Makela M.R."/>
            <person name="Stajich J."/>
            <person name="Grigoriev I.V."/>
            <person name="Mortensen U.H."/>
            <person name="De Vries R.P."/>
            <person name="Baker S.E."/>
            <person name="Andersen M.R."/>
        </authorList>
    </citation>
    <scope>NUCLEOTIDE SEQUENCE [LARGE SCALE GENOMIC DNA]</scope>
    <source>
        <strain evidence="8 9">CBS 209.92</strain>
    </source>
</reference>
<proteinExistence type="predicted"/>
<organism evidence="8 9">
    <name type="scientific">Aspergillus keveii</name>
    <dbReference type="NCBI Taxonomy" id="714993"/>
    <lineage>
        <taxon>Eukaryota</taxon>
        <taxon>Fungi</taxon>
        <taxon>Dikarya</taxon>
        <taxon>Ascomycota</taxon>
        <taxon>Pezizomycotina</taxon>
        <taxon>Eurotiomycetes</taxon>
        <taxon>Eurotiomycetidae</taxon>
        <taxon>Eurotiales</taxon>
        <taxon>Aspergillaceae</taxon>
        <taxon>Aspergillus</taxon>
        <taxon>Aspergillus subgen. Nidulantes</taxon>
    </lineage>
</organism>
<accession>A0ABR4FMA9</accession>
<dbReference type="CDD" id="cd00067">
    <property type="entry name" value="GAL4"/>
    <property type="match status" value="1"/>
</dbReference>
<name>A0ABR4FMA9_9EURO</name>
<evidence type="ECO:0000313" key="9">
    <source>
        <dbReference type="Proteomes" id="UP001610563"/>
    </source>
</evidence>
<evidence type="ECO:0000259" key="7">
    <source>
        <dbReference type="PROSITE" id="PS50048"/>
    </source>
</evidence>
<keyword evidence="2" id="KW-0805">Transcription regulation</keyword>
<evidence type="ECO:0000256" key="6">
    <source>
        <dbReference type="SAM" id="MobiDB-lite"/>
    </source>
</evidence>
<evidence type="ECO:0000256" key="1">
    <source>
        <dbReference type="ARBA" id="ARBA00022723"/>
    </source>
</evidence>
<evidence type="ECO:0000256" key="3">
    <source>
        <dbReference type="ARBA" id="ARBA00023125"/>
    </source>
</evidence>
<evidence type="ECO:0000313" key="8">
    <source>
        <dbReference type="EMBL" id="KAL2784383.1"/>
    </source>
</evidence>
<dbReference type="InterPro" id="IPR036864">
    <property type="entry name" value="Zn2-C6_fun-type_DNA-bd_sf"/>
</dbReference>
<feature type="compositionally biased region" description="Low complexity" evidence="6">
    <location>
        <begin position="463"/>
        <end position="486"/>
    </location>
</feature>
<feature type="region of interest" description="Disordered" evidence="6">
    <location>
        <begin position="625"/>
        <end position="645"/>
    </location>
</feature>
<dbReference type="CDD" id="cd12148">
    <property type="entry name" value="fungal_TF_MHR"/>
    <property type="match status" value="1"/>
</dbReference>
<dbReference type="PROSITE" id="PS00463">
    <property type="entry name" value="ZN2_CY6_FUNGAL_1"/>
    <property type="match status" value="1"/>
</dbReference>
<sequence>MSDAQKSRPAKRVSNACIPCRSRHMRCDSATPVCSRCQAEGSRCVYIKSRRGGVRRGSAQSVPRSGSVPVPGPSHPQSQHQPHPHPQPQSNPQNQLHHLQLRLTNGTITPTLLSSHSSLSRETQTQGPAYPNIHPHPHPHSLYEESSADATDNELLSLYYTYFHAAHPCVLPQWSLRLRAALQPESLELLMPVLQYIGSLYTPSIDSAPLETKILDTLSALRCSGTSYSPFDIQALLLYSVAVYWNDEIPRSLDLLDEVISNAVKLGMNRTGFDSSHGEGDPILEESWRRTWWVLYLTASHVSGSTHSFPCKVDGIFVSVRLPCEEGVYEAGNIPTPPSITDYESREFHANSTSFSSLAELIGIARSLDFVLAERWQTGTEAANRVCANADTTILAWLLLLPPQKQSLVRGDGSVDQLLFRAHMLVYTYIVDLNRELSSLLHTSIESLSRRTPRAPPLSRDLTWSSSTTPSSTSTSNPWSSSPQSNGPTIHIHTTKVLTAIEKMNALLTLPTHLSSHSPFVICMIANTAIAHLSAYKWVYAGPRLVIERERIRLVVAVLKRISDIWPLGRRTYREVVLVARDILGSPGAGEGGNGGGDGNGMAGFEGLGIDVDVDVGEFMHEGFDVGAAEEGVGEEGSGEGSRSR</sequence>
<comment type="caution">
    <text evidence="8">The sequence shown here is derived from an EMBL/GenBank/DDBJ whole genome shotgun (WGS) entry which is preliminary data.</text>
</comment>
<dbReference type="InterPro" id="IPR007219">
    <property type="entry name" value="XnlR_reg_dom"/>
</dbReference>
<evidence type="ECO:0000256" key="4">
    <source>
        <dbReference type="ARBA" id="ARBA00023163"/>
    </source>
</evidence>
<keyword evidence="1" id="KW-0479">Metal-binding</keyword>
<dbReference type="Pfam" id="PF04082">
    <property type="entry name" value="Fungal_trans"/>
    <property type="match status" value="1"/>
</dbReference>
<dbReference type="SUPFAM" id="SSF57701">
    <property type="entry name" value="Zn2/Cys6 DNA-binding domain"/>
    <property type="match status" value="1"/>
</dbReference>
<feature type="region of interest" description="Disordered" evidence="6">
    <location>
        <begin position="110"/>
        <end position="147"/>
    </location>
</feature>
<feature type="region of interest" description="Disordered" evidence="6">
    <location>
        <begin position="451"/>
        <end position="488"/>
    </location>
</feature>
<dbReference type="PANTHER" id="PTHR47431:SF4">
    <property type="entry name" value="ZN(II)2CYS6 TRANSCRIPTION FACTOR (EUROFUNG)"/>
    <property type="match status" value="1"/>
</dbReference>
<dbReference type="PANTHER" id="PTHR47431">
    <property type="entry name" value="ZN(II)2CYS6 TRANSCRIPTION FACTOR (EUROFUNG)-RELATED"/>
    <property type="match status" value="1"/>
</dbReference>